<organism evidence="18 19">
    <name type="scientific">Nezara viridula</name>
    <name type="common">Southern green stink bug</name>
    <name type="synonym">Cimex viridulus</name>
    <dbReference type="NCBI Taxonomy" id="85310"/>
    <lineage>
        <taxon>Eukaryota</taxon>
        <taxon>Metazoa</taxon>
        <taxon>Ecdysozoa</taxon>
        <taxon>Arthropoda</taxon>
        <taxon>Hexapoda</taxon>
        <taxon>Insecta</taxon>
        <taxon>Pterygota</taxon>
        <taxon>Neoptera</taxon>
        <taxon>Paraneoptera</taxon>
        <taxon>Hemiptera</taxon>
        <taxon>Heteroptera</taxon>
        <taxon>Panheteroptera</taxon>
        <taxon>Pentatomomorpha</taxon>
        <taxon>Pentatomoidea</taxon>
        <taxon>Pentatomidae</taxon>
        <taxon>Pentatominae</taxon>
        <taxon>Nezara</taxon>
    </lineage>
</organism>
<comment type="subcellular location">
    <subcellularLocation>
        <location evidence="2">Endomembrane system</location>
        <topology evidence="2">Multi-pass membrane protein</topology>
    </subcellularLocation>
</comment>
<dbReference type="OrthoDB" id="1898221at2759"/>
<dbReference type="Proteomes" id="UP001152798">
    <property type="component" value="Chromosome 7"/>
</dbReference>
<comment type="catalytic activity">
    <reaction evidence="10">
        <text>12-octadecanoyloxy-octadecanoate + H2O = 12-hydroxyoctadecanoate + octadecanoate + H(+)</text>
        <dbReference type="Rhea" id="RHEA:52080"/>
        <dbReference type="ChEBI" id="CHEBI:15377"/>
        <dbReference type="ChEBI" id="CHEBI:15378"/>
        <dbReference type="ChEBI" id="CHEBI:25629"/>
        <dbReference type="ChEBI" id="CHEBI:84201"/>
        <dbReference type="ChEBI" id="CHEBI:136330"/>
    </reaction>
    <physiologicalReaction direction="left-to-right" evidence="10">
        <dbReference type="Rhea" id="RHEA:52081"/>
    </physiologicalReaction>
</comment>
<feature type="transmembrane region" description="Helical" evidence="17">
    <location>
        <begin position="7"/>
        <end position="29"/>
    </location>
</feature>
<name>A0A9P0HSQ7_NEZVI</name>
<evidence type="ECO:0000256" key="12">
    <source>
        <dbReference type="ARBA" id="ARBA00048800"/>
    </source>
</evidence>
<comment type="catalytic activity">
    <reaction evidence="13">
        <text>9-octadecanoyloxy-octadecanoate + H2O = 9-hydroxy-octadecanoate + octadecanoate + H(+)</text>
        <dbReference type="Rhea" id="RHEA:52096"/>
        <dbReference type="ChEBI" id="CHEBI:15377"/>
        <dbReference type="ChEBI" id="CHEBI:15378"/>
        <dbReference type="ChEBI" id="CHEBI:25629"/>
        <dbReference type="ChEBI" id="CHEBI:136286"/>
        <dbReference type="ChEBI" id="CHEBI:136373"/>
    </reaction>
    <physiologicalReaction direction="left-to-right" evidence="13">
        <dbReference type="Rhea" id="RHEA:52097"/>
    </physiologicalReaction>
</comment>
<evidence type="ECO:0000256" key="5">
    <source>
        <dbReference type="ARBA" id="ARBA00022989"/>
    </source>
</evidence>
<evidence type="ECO:0000256" key="2">
    <source>
        <dbReference type="ARBA" id="ARBA00004127"/>
    </source>
</evidence>
<evidence type="ECO:0000256" key="13">
    <source>
        <dbReference type="ARBA" id="ARBA00049221"/>
    </source>
</evidence>
<dbReference type="AlphaFoldDB" id="A0A9P0HSQ7"/>
<feature type="transmembrane region" description="Helical" evidence="17">
    <location>
        <begin position="49"/>
        <end position="74"/>
    </location>
</feature>
<evidence type="ECO:0000256" key="16">
    <source>
        <dbReference type="ARBA" id="ARBA00049428"/>
    </source>
</evidence>
<feature type="transmembrane region" description="Helical" evidence="17">
    <location>
        <begin position="193"/>
        <end position="214"/>
    </location>
</feature>
<dbReference type="InterPro" id="IPR006838">
    <property type="entry name" value="ADTRP_AIG1"/>
</dbReference>
<evidence type="ECO:0000256" key="9">
    <source>
        <dbReference type="ARBA" id="ARBA00047863"/>
    </source>
</evidence>
<gene>
    <name evidence="18" type="ORF">NEZAVI_LOCUS14809</name>
</gene>
<dbReference type="EMBL" id="OV725083">
    <property type="protein sequence ID" value="CAH1406982.1"/>
    <property type="molecule type" value="Genomic_DNA"/>
</dbReference>
<evidence type="ECO:0000256" key="4">
    <source>
        <dbReference type="ARBA" id="ARBA00022692"/>
    </source>
</evidence>
<keyword evidence="6 17" id="KW-0472">Membrane</keyword>
<dbReference type="GO" id="GO:0016020">
    <property type="term" value="C:membrane"/>
    <property type="evidence" value="ECO:0007669"/>
    <property type="project" value="InterPro"/>
</dbReference>
<dbReference type="PANTHER" id="PTHR10989">
    <property type="entry name" value="ANDROGEN-INDUCED PROTEIN 1-RELATED"/>
    <property type="match status" value="1"/>
</dbReference>
<comment type="catalytic activity">
    <reaction evidence="15">
        <text>13-(9Z-hexadecenoyloxy)-octadecanoate + H2O = 13-hydroxy-octadecanoate + (9Z)-hexadecenoate + H(+)</text>
        <dbReference type="Rhea" id="RHEA:52076"/>
        <dbReference type="ChEBI" id="CHEBI:15377"/>
        <dbReference type="ChEBI" id="CHEBI:15378"/>
        <dbReference type="ChEBI" id="CHEBI:32372"/>
        <dbReference type="ChEBI" id="CHEBI:136304"/>
        <dbReference type="ChEBI" id="CHEBI:136315"/>
    </reaction>
    <physiologicalReaction direction="left-to-right" evidence="15">
        <dbReference type="Rhea" id="RHEA:52077"/>
    </physiologicalReaction>
</comment>
<evidence type="ECO:0000256" key="3">
    <source>
        <dbReference type="ARBA" id="ARBA00009300"/>
    </source>
</evidence>
<comment type="catalytic activity">
    <reaction evidence="7">
        <text>12-hexadecanoyloxy-octadecanoate + H2O = 12-hydroxyoctadecanoate + hexadecanoate + H(+)</text>
        <dbReference type="Rhea" id="RHEA:52056"/>
        <dbReference type="ChEBI" id="CHEBI:7896"/>
        <dbReference type="ChEBI" id="CHEBI:15377"/>
        <dbReference type="ChEBI" id="CHEBI:15378"/>
        <dbReference type="ChEBI" id="CHEBI:83677"/>
        <dbReference type="ChEBI" id="CHEBI:84201"/>
    </reaction>
    <physiologicalReaction direction="left-to-right" evidence="7">
        <dbReference type="Rhea" id="RHEA:52057"/>
    </physiologicalReaction>
</comment>
<comment type="catalytic activity">
    <reaction evidence="1">
        <text>9-(9Z-hexadecenoyloxy)-octadecanoate + H2O = (9Z)-hexadecenoate + 9-hydroxy-octadecanoate + H(+)</text>
        <dbReference type="Rhea" id="RHEA:52068"/>
        <dbReference type="ChEBI" id="CHEBI:15377"/>
        <dbReference type="ChEBI" id="CHEBI:15378"/>
        <dbReference type="ChEBI" id="CHEBI:32372"/>
        <dbReference type="ChEBI" id="CHEBI:136286"/>
        <dbReference type="ChEBI" id="CHEBI:136309"/>
    </reaction>
    <physiologicalReaction direction="left-to-right" evidence="1">
        <dbReference type="Rhea" id="RHEA:52069"/>
    </physiologicalReaction>
</comment>
<evidence type="ECO:0000256" key="10">
    <source>
        <dbReference type="ARBA" id="ARBA00048680"/>
    </source>
</evidence>
<feature type="transmembrane region" description="Helical" evidence="17">
    <location>
        <begin position="160"/>
        <end position="181"/>
    </location>
</feature>
<evidence type="ECO:0000313" key="18">
    <source>
        <dbReference type="EMBL" id="CAH1406982.1"/>
    </source>
</evidence>
<keyword evidence="19" id="KW-1185">Reference proteome</keyword>
<comment type="similarity">
    <text evidence="3">Belongs to the AIG1 family.</text>
</comment>
<evidence type="ECO:0000256" key="8">
    <source>
        <dbReference type="ARBA" id="ARBA00047427"/>
    </source>
</evidence>
<comment type="catalytic activity">
    <reaction evidence="16">
        <text>12-(9Z-hexadecenoyloxy)-octadecanoate + H2O = 12-hydroxyoctadecanoate + (9Z)-hexadecenoate + H(+)</text>
        <dbReference type="Rhea" id="RHEA:52072"/>
        <dbReference type="ChEBI" id="CHEBI:15377"/>
        <dbReference type="ChEBI" id="CHEBI:15378"/>
        <dbReference type="ChEBI" id="CHEBI:32372"/>
        <dbReference type="ChEBI" id="CHEBI:84201"/>
        <dbReference type="ChEBI" id="CHEBI:136312"/>
    </reaction>
    <physiologicalReaction direction="left-to-right" evidence="16">
        <dbReference type="Rhea" id="RHEA:52073"/>
    </physiologicalReaction>
</comment>
<proteinExistence type="inferred from homology"/>
<dbReference type="GO" id="GO:0012505">
    <property type="term" value="C:endomembrane system"/>
    <property type="evidence" value="ECO:0007669"/>
    <property type="project" value="UniProtKB-SubCell"/>
</dbReference>
<evidence type="ECO:0000256" key="15">
    <source>
        <dbReference type="ARBA" id="ARBA00049322"/>
    </source>
</evidence>
<dbReference type="PANTHER" id="PTHR10989:SF16">
    <property type="entry name" value="AT02829P-RELATED"/>
    <property type="match status" value="1"/>
</dbReference>
<protein>
    <submittedName>
        <fullName evidence="18">Uncharacterized protein</fullName>
    </submittedName>
</protein>
<keyword evidence="5 17" id="KW-1133">Transmembrane helix</keyword>
<comment type="catalytic activity">
    <reaction evidence="8">
        <text>13-octadecanoyloxy-octadecanoate + H2O = 13-hydroxy-octadecanoate + octadecanoate + H(+)</text>
        <dbReference type="Rhea" id="RHEA:52084"/>
        <dbReference type="ChEBI" id="CHEBI:15377"/>
        <dbReference type="ChEBI" id="CHEBI:15378"/>
        <dbReference type="ChEBI" id="CHEBI:25629"/>
        <dbReference type="ChEBI" id="CHEBI:136304"/>
        <dbReference type="ChEBI" id="CHEBI:136335"/>
    </reaction>
    <physiologicalReaction direction="left-to-right" evidence="8">
        <dbReference type="Rhea" id="RHEA:52085"/>
    </physiologicalReaction>
</comment>
<comment type="catalytic activity">
    <reaction evidence="14">
        <text>13-(9Z-octadecenoyloxy)-octadecanoate + H2O = 13-hydroxy-octadecanoate + (9Z)-octadecenoate + H(+)</text>
        <dbReference type="Rhea" id="RHEA:52064"/>
        <dbReference type="ChEBI" id="CHEBI:15377"/>
        <dbReference type="ChEBI" id="CHEBI:15378"/>
        <dbReference type="ChEBI" id="CHEBI:30823"/>
        <dbReference type="ChEBI" id="CHEBI:136303"/>
        <dbReference type="ChEBI" id="CHEBI:136304"/>
    </reaction>
    <physiologicalReaction direction="left-to-right" evidence="14">
        <dbReference type="Rhea" id="RHEA:52065"/>
    </physiologicalReaction>
</comment>
<keyword evidence="4 17" id="KW-0812">Transmembrane</keyword>
<accession>A0A9P0HSQ7</accession>
<comment type="catalytic activity">
    <reaction evidence="12">
        <text>9-(9Z-octadecenoyloxy)-octadecanoate + H2O = 9-hydroxy-octadecanoate + (9Z)-octadecenoate + H(+)</text>
        <dbReference type="Rhea" id="RHEA:52048"/>
        <dbReference type="ChEBI" id="CHEBI:15377"/>
        <dbReference type="ChEBI" id="CHEBI:15378"/>
        <dbReference type="ChEBI" id="CHEBI:30823"/>
        <dbReference type="ChEBI" id="CHEBI:136282"/>
        <dbReference type="ChEBI" id="CHEBI:136286"/>
    </reaction>
    <physiologicalReaction direction="left-to-right" evidence="12">
        <dbReference type="Rhea" id="RHEA:52049"/>
    </physiologicalReaction>
</comment>
<evidence type="ECO:0000256" key="6">
    <source>
        <dbReference type="ARBA" id="ARBA00023136"/>
    </source>
</evidence>
<feature type="transmembrane region" description="Helical" evidence="17">
    <location>
        <begin position="86"/>
        <end position="109"/>
    </location>
</feature>
<comment type="catalytic activity">
    <reaction evidence="9">
        <text>9-hexadecanoyloxy-octadecanoate + H2O = 9-hydroxy-octadecanoate + hexadecanoate + H(+)</text>
        <dbReference type="Rhea" id="RHEA:52052"/>
        <dbReference type="ChEBI" id="CHEBI:7896"/>
        <dbReference type="ChEBI" id="CHEBI:15377"/>
        <dbReference type="ChEBI" id="CHEBI:15378"/>
        <dbReference type="ChEBI" id="CHEBI:83670"/>
        <dbReference type="ChEBI" id="CHEBI:136286"/>
    </reaction>
    <physiologicalReaction direction="left-to-right" evidence="9">
        <dbReference type="Rhea" id="RHEA:52053"/>
    </physiologicalReaction>
</comment>
<evidence type="ECO:0000256" key="1">
    <source>
        <dbReference type="ARBA" id="ARBA00000923"/>
    </source>
</evidence>
<evidence type="ECO:0000256" key="7">
    <source>
        <dbReference type="ARBA" id="ARBA00047368"/>
    </source>
</evidence>
<evidence type="ECO:0000256" key="14">
    <source>
        <dbReference type="ARBA" id="ARBA00049296"/>
    </source>
</evidence>
<reference evidence="18" key="1">
    <citation type="submission" date="2022-01" db="EMBL/GenBank/DDBJ databases">
        <authorList>
            <person name="King R."/>
        </authorList>
    </citation>
    <scope>NUCLEOTIDE SEQUENCE</scope>
</reference>
<evidence type="ECO:0000256" key="11">
    <source>
        <dbReference type="ARBA" id="ARBA00048701"/>
    </source>
</evidence>
<evidence type="ECO:0000256" key="17">
    <source>
        <dbReference type="SAM" id="Phobius"/>
    </source>
</evidence>
<comment type="catalytic activity">
    <reaction evidence="11">
        <text>12-(9Z-octadecenoyloxy)-octadecanoate + H2O = 12-hydroxyoctadecanoate + (9Z)-octadecenoate + H(+)</text>
        <dbReference type="Rhea" id="RHEA:52060"/>
        <dbReference type="ChEBI" id="CHEBI:15377"/>
        <dbReference type="ChEBI" id="CHEBI:15378"/>
        <dbReference type="ChEBI" id="CHEBI:30823"/>
        <dbReference type="ChEBI" id="CHEBI:84201"/>
        <dbReference type="ChEBI" id="CHEBI:136302"/>
    </reaction>
    <physiologicalReaction direction="left-to-right" evidence="11">
        <dbReference type="Rhea" id="RHEA:52061"/>
    </physiologicalReaction>
</comment>
<evidence type="ECO:0000313" key="19">
    <source>
        <dbReference type="Proteomes" id="UP001152798"/>
    </source>
</evidence>
<sequence length="253" mass="29604">MAVNEKLLHASIFGFYLAVMIRVVMIGNFNEPSSAGFFKLYIKFSSRFLTKWTFIMIFTYYSCMVLVHLLNLISGYSKISNKLRRIADTIFTVIVVPTGMFITPGFWITYNINRDLIFPTWLEEIIPGWVNHGVHTFNSILPLMDLLLVKHTFSPWPETLYYTALYFGSYMVCLFGTYFQHDFWLYPIFEKMTLLQSFLTCIAFVSMILLFHYIARLAGVKYGTCEVEMRQKKENHYSKNVSNGNVPLRQKNK</sequence>
<dbReference type="Pfam" id="PF04750">
    <property type="entry name" value="Far-17a_AIG1"/>
    <property type="match status" value="1"/>
</dbReference>